<dbReference type="Proteomes" id="UP001190640">
    <property type="component" value="Chromosome 4"/>
</dbReference>
<dbReference type="InterPro" id="IPR013106">
    <property type="entry name" value="Ig_V-set"/>
</dbReference>
<feature type="domain" description="Immunoglobulin V-set" evidence="3">
    <location>
        <begin position="26"/>
        <end position="134"/>
    </location>
</feature>
<keyword evidence="1" id="KW-0812">Transmembrane</keyword>
<organism evidence="4 5">
    <name type="scientific">Eublepharis macularius</name>
    <name type="common">Leopard gecko</name>
    <name type="synonym">Cyrtodactylus macularius</name>
    <dbReference type="NCBI Taxonomy" id="481883"/>
    <lineage>
        <taxon>Eukaryota</taxon>
        <taxon>Metazoa</taxon>
        <taxon>Chordata</taxon>
        <taxon>Craniata</taxon>
        <taxon>Vertebrata</taxon>
        <taxon>Euteleostomi</taxon>
        <taxon>Lepidosauria</taxon>
        <taxon>Squamata</taxon>
        <taxon>Bifurcata</taxon>
        <taxon>Gekkota</taxon>
        <taxon>Eublepharidae</taxon>
        <taxon>Eublepharinae</taxon>
        <taxon>Eublepharis</taxon>
    </lineage>
</organism>
<evidence type="ECO:0000256" key="1">
    <source>
        <dbReference type="SAM" id="Phobius"/>
    </source>
</evidence>
<dbReference type="GO" id="GO:0016020">
    <property type="term" value="C:membrane"/>
    <property type="evidence" value="ECO:0007669"/>
    <property type="project" value="InterPro"/>
</dbReference>
<evidence type="ECO:0000259" key="3">
    <source>
        <dbReference type="Pfam" id="PF07686"/>
    </source>
</evidence>
<feature type="transmembrane region" description="Helical" evidence="1">
    <location>
        <begin position="146"/>
        <end position="167"/>
    </location>
</feature>
<dbReference type="Gene3D" id="2.60.40.10">
    <property type="entry name" value="Immunoglobulins"/>
    <property type="match status" value="1"/>
</dbReference>
<keyword evidence="2" id="KW-0732">Signal</keyword>
<dbReference type="GeneID" id="129328923"/>
<proteinExistence type="predicted"/>
<evidence type="ECO:0000313" key="5">
    <source>
        <dbReference type="RefSeq" id="XP_054834227.1"/>
    </source>
</evidence>
<dbReference type="SUPFAM" id="SSF48726">
    <property type="entry name" value="Immunoglobulin"/>
    <property type="match status" value="1"/>
</dbReference>
<dbReference type="Pfam" id="PF07686">
    <property type="entry name" value="V-set"/>
    <property type="match status" value="1"/>
</dbReference>
<dbReference type="InterPro" id="IPR036179">
    <property type="entry name" value="Ig-like_dom_sf"/>
</dbReference>
<keyword evidence="4" id="KW-1185">Reference proteome</keyword>
<dbReference type="GO" id="GO:0002250">
    <property type="term" value="P:adaptive immune response"/>
    <property type="evidence" value="ECO:0007669"/>
    <property type="project" value="InterPro"/>
</dbReference>
<dbReference type="RefSeq" id="XP_054834227.1">
    <property type="nucleotide sequence ID" value="XM_054978252.1"/>
</dbReference>
<evidence type="ECO:0000313" key="4">
    <source>
        <dbReference type="Proteomes" id="UP001190640"/>
    </source>
</evidence>
<dbReference type="PANTHER" id="PTHR15343">
    <property type="entry name" value="CD7"/>
    <property type="match status" value="1"/>
</dbReference>
<dbReference type="KEGG" id="emc:129328923"/>
<feature type="chain" id="PRO_5041713738" evidence="2">
    <location>
        <begin position="19"/>
        <end position="207"/>
    </location>
</feature>
<accession>A0AA97KYY8</accession>
<dbReference type="InterPro" id="IPR013783">
    <property type="entry name" value="Ig-like_fold"/>
</dbReference>
<dbReference type="InterPro" id="IPR039090">
    <property type="entry name" value="CD7"/>
</dbReference>
<dbReference type="PANTHER" id="PTHR15343:SF0">
    <property type="entry name" value="T-CELL ANTIGEN CD7"/>
    <property type="match status" value="1"/>
</dbReference>
<reference evidence="5" key="1">
    <citation type="submission" date="2025-08" db="UniProtKB">
        <authorList>
            <consortium name="RefSeq"/>
        </authorList>
    </citation>
    <scope>IDENTIFICATION</scope>
    <source>
        <tissue evidence="5">Blood</tissue>
    </source>
</reference>
<dbReference type="GO" id="GO:0038023">
    <property type="term" value="F:signaling receptor activity"/>
    <property type="evidence" value="ECO:0007669"/>
    <property type="project" value="InterPro"/>
</dbReference>
<evidence type="ECO:0000256" key="2">
    <source>
        <dbReference type="SAM" id="SignalP"/>
    </source>
</evidence>
<name>A0AA97KYY8_EUBMA</name>
<gene>
    <name evidence="5" type="primary">LOC129328923</name>
</gene>
<dbReference type="AlphaFoldDB" id="A0AA97KYY8"/>
<keyword evidence="1" id="KW-1133">Transmembrane helix</keyword>
<protein>
    <submittedName>
        <fullName evidence="5">Uncharacterized protein LOC129328923</fullName>
    </submittedName>
</protein>
<sequence>MCWMFAVYFFLLSPRCPASNANSILQEPKVATAEEEESVNITCNFNHPNILGLYLRRKFVKDMEVFYSAGHRKDKRVHYEYKGRIEYFELQNTVIIMLQKLQQNDSDKYICDGAVLINQNPVQVQGHGTILVVTAKKLIKCSSSFWMWYVFLVVTLLLATALGYFILSHVDAKKYCQKKKGREAQNMVYEDMTYSLRRNTMANQYEC</sequence>
<feature type="signal peptide" evidence="2">
    <location>
        <begin position="1"/>
        <end position="18"/>
    </location>
</feature>
<keyword evidence="1" id="KW-0472">Membrane</keyword>